<sequence length="293" mass="31423">MRFSSLLPSALVLGAGIAEAASGWNFDEAIISVSAKGAAGAAGAFKDKLSDHVPLSKPVTLGQTETLKIILTATENGEPKRPHQAFLLLRDQDTGLEETFPLQTKESGKGKVDFATLKSQKDLPIQLLTSSQPLRATLLLASFGSTQAFANHVFNLDIQTDPNVAKPKYEKPLRYGQLGEINHIFKADPKSGPVIISLLFTVAVVAAVPILFGSWVLLGANLSHLPKATAAAPVSHSLFFSSILGMEGIFFLYYYNWSLFEMLPVAGVIGLVTFLSGSKALSEVQSRRLAGER</sequence>
<dbReference type="PANTHER" id="PTHR12640:SF0">
    <property type="entry name" value="DOLICHYL-DIPHOSPHOOLIGOSACCHARIDE--PROTEIN GLYCOSYLTRANSFERASE SUBUNIT 2"/>
    <property type="match status" value="1"/>
</dbReference>
<feature type="domain" description="Ribophorin II C-terminal" evidence="9">
    <location>
        <begin position="185"/>
        <end position="288"/>
    </location>
</feature>
<dbReference type="EMBL" id="CAJVRM010000462">
    <property type="protein sequence ID" value="CAG8981280.1"/>
    <property type="molecule type" value="Genomic_DNA"/>
</dbReference>
<dbReference type="Proteomes" id="UP000701801">
    <property type="component" value="Unassembled WGS sequence"/>
</dbReference>
<gene>
    <name evidence="10" type="ORF">HYALB_00003878</name>
</gene>
<keyword evidence="5 7" id="KW-1133">Transmembrane helix</keyword>
<dbReference type="AlphaFoldDB" id="A0A9N9LY97"/>
<dbReference type="PANTHER" id="PTHR12640">
    <property type="entry name" value="RIBOPHORIN II"/>
    <property type="match status" value="1"/>
</dbReference>
<keyword evidence="11" id="KW-1185">Reference proteome</keyword>
<evidence type="ECO:0000256" key="8">
    <source>
        <dbReference type="SAM" id="SignalP"/>
    </source>
</evidence>
<comment type="caution">
    <text evidence="10">The sequence shown here is derived from an EMBL/GenBank/DDBJ whole genome shotgun (WGS) entry which is preliminary data.</text>
</comment>
<organism evidence="10 11">
    <name type="scientific">Hymenoscyphus albidus</name>
    <dbReference type="NCBI Taxonomy" id="595503"/>
    <lineage>
        <taxon>Eukaryota</taxon>
        <taxon>Fungi</taxon>
        <taxon>Dikarya</taxon>
        <taxon>Ascomycota</taxon>
        <taxon>Pezizomycotina</taxon>
        <taxon>Leotiomycetes</taxon>
        <taxon>Helotiales</taxon>
        <taxon>Helotiaceae</taxon>
        <taxon>Hymenoscyphus</taxon>
    </lineage>
</organism>
<keyword evidence="2 7" id="KW-0812">Transmembrane</keyword>
<evidence type="ECO:0000256" key="3">
    <source>
        <dbReference type="ARBA" id="ARBA00022729"/>
    </source>
</evidence>
<accession>A0A9N9LY97</accession>
<reference evidence="10" key="1">
    <citation type="submission" date="2021-07" db="EMBL/GenBank/DDBJ databases">
        <authorList>
            <person name="Durling M."/>
        </authorList>
    </citation>
    <scope>NUCLEOTIDE SEQUENCE</scope>
</reference>
<evidence type="ECO:0000256" key="2">
    <source>
        <dbReference type="ARBA" id="ARBA00022692"/>
    </source>
</evidence>
<feature type="transmembrane region" description="Helical" evidence="7">
    <location>
        <begin position="238"/>
        <end position="256"/>
    </location>
</feature>
<comment type="subcellular location">
    <subcellularLocation>
        <location evidence="1">Endoplasmic reticulum membrane</location>
        <topology evidence="1">Multi-pass membrane protein</topology>
    </subcellularLocation>
</comment>
<evidence type="ECO:0000256" key="7">
    <source>
        <dbReference type="SAM" id="Phobius"/>
    </source>
</evidence>
<feature type="transmembrane region" description="Helical" evidence="7">
    <location>
        <begin position="262"/>
        <end position="281"/>
    </location>
</feature>
<keyword evidence="3 8" id="KW-0732">Signal</keyword>
<name>A0A9N9LY97_9HELO</name>
<protein>
    <recommendedName>
        <fullName evidence="9">Ribophorin II C-terminal domain-containing protein</fullName>
    </recommendedName>
</protein>
<dbReference type="GO" id="GO:0008250">
    <property type="term" value="C:oligosaccharyltransferase complex"/>
    <property type="evidence" value="ECO:0007669"/>
    <property type="project" value="InterPro"/>
</dbReference>
<evidence type="ECO:0000256" key="5">
    <source>
        <dbReference type="ARBA" id="ARBA00022989"/>
    </source>
</evidence>
<feature type="signal peptide" evidence="8">
    <location>
        <begin position="1"/>
        <end position="20"/>
    </location>
</feature>
<dbReference type="GO" id="GO:0006487">
    <property type="term" value="P:protein N-linked glycosylation"/>
    <property type="evidence" value="ECO:0007669"/>
    <property type="project" value="TreeGrafter"/>
</dbReference>
<keyword evidence="4" id="KW-0256">Endoplasmic reticulum</keyword>
<evidence type="ECO:0000256" key="6">
    <source>
        <dbReference type="ARBA" id="ARBA00023136"/>
    </source>
</evidence>
<proteinExistence type="predicted"/>
<feature type="transmembrane region" description="Helical" evidence="7">
    <location>
        <begin position="194"/>
        <end position="218"/>
    </location>
</feature>
<evidence type="ECO:0000313" key="11">
    <source>
        <dbReference type="Proteomes" id="UP000701801"/>
    </source>
</evidence>
<dbReference type="InterPro" id="IPR056790">
    <property type="entry name" value="Ribophorin_II_C"/>
</dbReference>
<dbReference type="Pfam" id="PF25147">
    <property type="entry name" value="Ribophorin_II_C"/>
    <property type="match status" value="1"/>
</dbReference>
<evidence type="ECO:0000313" key="10">
    <source>
        <dbReference type="EMBL" id="CAG8981280.1"/>
    </source>
</evidence>
<evidence type="ECO:0000259" key="9">
    <source>
        <dbReference type="Pfam" id="PF25147"/>
    </source>
</evidence>
<keyword evidence="6 7" id="KW-0472">Membrane</keyword>
<evidence type="ECO:0000256" key="1">
    <source>
        <dbReference type="ARBA" id="ARBA00004477"/>
    </source>
</evidence>
<dbReference type="OrthoDB" id="432292at2759"/>
<evidence type="ECO:0000256" key="4">
    <source>
        <dbReference type="ARBA" id="ARBA00022824"/>
    </source>
</evidence>
<feature type="chain" id="PRO_5044345760" description="Ribophorin II C-terminal domain-containing protein" evidence="8">
    <location>
        <begin position="21"/>
        <end position="293"/>
    </location>
</feature>
<dbReference type="InterPro" id="IPR008814">
    <property type="entry name" value="Swp1"/>
</dbReference>